<dbReference type="Proteomes" id="UP000000467">
    <property type="component" value="Chromosome"/>
</dbReference>
<dbReference type="AlphaFoldDB" id="K4LRU9"/>
<dbReference type="OrthoDB" id="9803381at2"/>
<evidence type="ECO:0000256" key="2">
    <source>
        <dbReference type="ARBA" id="ARBA00022475"/>
    </source>
</evidence>
<dbReference type="Pfam" id="PF00482">
    <property type="entry name" value="T2SSF"/>
    <property type="match status" value="1"/>
</dbReference>
<dbReference type="PANTHER" id="PTHR35007">
    <property type="entry name" value="INTEGRAL MEMBRANE PROTEIN-RELATED"/>
    <property type="match status" value="1"/>
</dbReference>
<feature type="transmembrane region" description="Helical" evidence="6">
    <location>
        <begin position="117"/>
        <end position="133"/>
    </location>
</feature>
<comment type="subcellular location">
    <subcellularLocation>
        <location evidence="1">Cell membrane</location>
        <topology evidence="1">Multi-pass membrane protein</topology>
    </subcellularLocation>
</comment>
<dbReference type="GO" id="GO:0005886">
    <property type="term" value="C:plasma membrane"/>
    <property type="evidence" value="ECO:0007669"/>
    <property type="project" value="UniProtKB-SubCell"/>
</dbReference>
<evidence type="ECO:0000313" key="8">
    <source>
        <dbReference type="EMBL" id="AFV10789.1"/>
    </source>
</evidence>
<evidence type="ECO:0000256" key="6">
    <source>
        <dbReference type="SAM" id="Phobius"/>
    </source>
</evidence>
<keyword evidence="9" id="KW-1185">Reference proteome</keyword>
<dbReference type="RefSeq" id="WP_015049707.1">
    <property type="nucleotide sequence ID" value="NC_018870.1"/>
</dbReference>
<reference evidence="8 9" key="1">
    <citation type="journal article" date="2012" name="BMC Genomics">
        <title>Genome-guided analysis of physiological and morphological traits of the fermentative acetate oxidizer Thermacetogenium phaeum.</title>
        <authorList>
            <person name="Oehler D."/>
            <person name="Poehlein A."/>
            <person name="Leimbach A."/>
            <person name="Muller N."/>
            <person name="Daniel R."/>
            <person name="Gottschalk G."/>
            <person name="Schink B."/>
        </authorList>
    </citation>
    <scope>NUCLEOTIDE SEQUENCE [LARGE SCALE GENOMIC DNA]</scope>
    <source>
        <strain evidence="9">ATCC BAA-254 / DSM 26808 / PB</strain>
    </source>
</reference>
<sequence>MYTVLVLTFAATFLFVLGVCALLSGNYTLVAERLARCTSRRRPAVSGAERREGGAFGRRLLRRGGRIFAPLKIGERLEEKLARADIPLRGEEFLFLVVLLALGVPLLLFFLGANLRLAVAGGLVSSLLPWIYAERRRQKRLHLLSDQLADSLTVMANALRAGHSFLQAMEMVAGETAPPLAEEYGRALREMQLGTSAEAALNNLSKRVGSDDLDLMITALLIQRQVGGNLSEVLDKIAETIRERVRIKGEIRTLTAQGRLSGLIIGLLPLVLLGLLFVINPVYVATLFSDPLGILLVGSAALGEVLGIAIIRRIVDIRV</sequence>
<dbReference type="InterPro" id="IPR018076">
    <property type="entry name" value="T2SS_GspF_dom"/>
</dbReference>
<evidence type="ECO:0000313" key="9">
    <source>
        <dbReference type="Proteomes" id="UP000000467"/>
    </source>
</evidence>
<evidence type="ECO:0000256" key="4">
    <source>
        <dbReference type="ARBA" id="ARBA00022989"/>
    </source>
</evidence>
<evidence type="ECO:0000259" key="7">
    <source>
        <dbReference type="Pfam" id="PF00482"/>
    </source>
</evidence>
<feature type="domain" description="Type II secretion system protein GspF" evidence="7">
    <location>
        <begin position="152"/>
        <end position="276"/>
    </location>
</feature>
<dbReference type="HOGENOM" id="CLU_064305_0_0_9"/>
<gene>
    <name evidence="8" type="ordered locus">Tph_c05510</name>
</gene>
<dbReference type="PANTHER" id="PTHR35007:SF1">
    <property type="entry name" value="PILUS ASSEMBLY PROTEIN"/>
    <property type="match status" value="1"/>
</dbReference>
<feature type="transmembrane region" description="Helical" evidence="6">
    <location>
        <begin position="6"/>
        <end position="30"/>
    </location>
</feature>
<dbReference type="Gene3D" id="1.20.81.30">
    <property type="entry name" value="Type II secretion system (T2SS), domain F"/>
    <property type="match status" value="1"/>
</dbReference>
<accession>K4LRU9</accession>
<keyword evidence="2" id="KW-1003">Cell membrane</keyword>
<dbReference type="eggNOG" id="COG4965">
    <property type="taxonomic scope" value="Bacteria"/>
</dbReference>
<evidence type="ECO:0000256" key="1">
    <source>
        <dbReference type="ARBA" id="ARBA00004651"/>
    </source>
</evidence>
<feature type="transmembrane region" description="Helical" evidence="6">
    <location>
        <begin position="260"/>
        <end position="279"/>
    </location>
</feature>
<dbReference type="InterPro" id="IPR042094">
    <property type="entry name" value="T2SS_GspF_sf"/>
</dbReference>
<evidence type="ECO:0000256" key="5">
    <source>
        <dbReference type="ARBA" id="ARBA00023136"/>
    </source>
</evidence>
<protein>
    <submittedName>
        <fullName evidence="8">Type II secretion system protein F</fullName>
    </submittedName>
</protein>
<dbReference type="KEGG" id="tpz:Tph_c05510"/>
<keyword evidence="5 6" id="KW-0472">Membrane</keyword>
<name>K4LRU9_THEPS</name>
<feature type="transmembrane region" description="Helical" evidence="6">
    <location>
        <begin position="93"/>
        <end position="111"/>
    </location>
</feature>
<organism evidence="8 9">
    <name type="scientific">Thermacetogenium phaeum (strain ATCC BAA-254 / DSM 26808 / PB)</name>
    <dbReference type="NCBI Taxonomy" id="1089553"/>
    <lineage>
        <taxon>Bacteria</taxon>
        <taxon>Bacillati</taxon>
        <taxon>Bacillota</taxon>
        <taxon>Clostridia</taxon>
        <taxon>Thermoanaerobacterales</taxon>
        <taxon>Thermoanaerobacteraceae</taxon>
        <taxon>Thermacetogenium</taxon>
    </lineage>
</organism>
<feature type="transmembrane region" description="Helical" evidence="6">
    <location>
        <begin position="291"/>
        <end position="311"/>
    </location>
</feature>
<proteinExistence type="predicted"/>
<dbReference type="EMBL" id="CP003732">
    <property type="protein sequence ID" value="AFV10789.1"/>
    <property type="molecule type" value="Genomic_DNA"/>
</dbReference>
<keyword evidence="3 6" id="KW-0812">Transmembrane</keyword>
<keyword evidence="4 6" id="KW-1133">Transmembrane helix</keyword>
<dbReference type="STRING" id="1089553.Tph_c05510"/>
<evidence type="ECO:0000256" key="3">
    <source>
        <dbReference type="ARBA" id="ARBA00022692"/>
    </source>
</evidence>